<evidence type="ECO:0000313" key="1">
    <source>
        <dbReference type="EMBL" id="KAF5186659.1"/>
    </source>
</evidence>
<name>A0A7J6VNH6_THATH</name>
<dbReference type="AlphaFoldDB" id="A0A7J6VNH6"/>
<protein>
    <submittedName>
        <fullName evidence="1">Uncharacterized protein</fullName>
    </submittedName>
</protein>
<dbReference type="EMBL" id="JABWDY010028978">
    <property type="protein sequence ID" value="KAF5186659.1"/>
    <property type="molecule type" value="Genomic_DNA"/>
</dbReference>
<organism evidence="1 2">
    <name type="scientific">Thalictrum thalictroides</name>
    <name type="common">Rue-anemone</name>
    <name type="synonym">Anemone thalictroides</name>
    <dbReference type="NCBI Taxonomy" id="46969"/>
    <lineage>
        <taxon>Eukaryota</taxon>
        <taxon>Viridiplantae</taxon>
        <taxon>Streptophyta</taxon>
        <taxon>Embryophyta</taxon>
        <taxon>Tracheophyta</taxon>
        <taxon>Spermatophyta</taxon>
        <taxon>Magnoliopsida</taxon>
        <taxon>Ranunculales</taxon>
        <taxon>Ranunculaceae</taxon>
        <taxon>Thalictroideae</taxon>
        <taxon>Thalictrum</taxon>
    </lineage>
</organism>
<comment type="caution">
    <text evidence="1">The sequence shown here is derived from an EMBL/GenBank/DDBJ whole genome shotgun (WGS) entry which is preliminary data.</text>
</comment>
<evidence type="ECO:0000313" key="2">
    <source>
        <dbReference type="Proteomes" id="UP000554482"/>
    </source>
</evidence>
<keyword evidence="2" id="KW-1185">Reference proteome</keyword>
<reference evidence="1 2" key="1">
    <citation type="submission" date="2020-06" db="EMBL/GenBank/DDBJ databases">
        <title>Transcriptomic and genomic resources for Thalictrum thalictroides and T. hernandezii: Facilitating candidate gene discovery in an emerging model plant lineage.</title>
        <authorList>
            <person name="Arias T."/>
            <person name="Riano-Pachon D.M."/>
            <person name="Di Stilio V.S."/>
        </authorList>
    </citation>
    <scope>NUCLEOTIDE SEQUENCE [LARGE SCALE GENOMIC DNA]</scope>
    <source>
        <strain evidence="2">cv. WT478/WT964</strain>
        <tissue evidence="1">Leaves</tissue>
    </source>
</reference>
<sequence length="77" mass="9041">MISKFSGRGWSNLACDARNLERGQAISPQDEGKEIHSRHLQIKQVSYKVIPDVYLSNDFLIRIVKLRRKEVVRILRY</sequence>
<accession>A0A7J6VNH6</accession>
<gene>
    <name evidence="1" type="ORF">FRX31_023753</name>
</gene>
<dbReference type="Proteomes" id="UP000554482">
    <property type="component" value="Unassembled WGS sequence"/>
</dbReference>
<proteinExistence type="predicted"/>